<protein>
    <submittedName>
        <fullName evidence="8">Uncharacterized protein LOC117578225 isoform X1</fullName>
    </submittedName>
</protein>
<dbReference type="InterPro" id="IPR000058">
    <property type="entry name" value="Znf_AN1"/>
</dbReference>
<keyword evidence="2 4" id="KW-0863">Zinc-finger</keyword>
<keyword evidence="1" id="KW-0479">Metal-binding</keyword>
<evidence type="ECO:0000313" key="8">
    <source>
        <dbReference type="RefSeq" id="XP_051857881.1"/>
    </source>
</evidence>
<dbReference type="CTD" id="31860"/>
<gene>
    <name evidence="8" type="primary">LOC117578225</name>
</gene>
<dbReference type="AlphaFoldDB" id="A0A9C6SPR3"/>
<sequence length="172" mass="18479">MENSNIRDFGKPKDGTIDKIDSAIATQIDTTANSNKQNTVSSPQIKADDIIEGSDKQMADIASVNSHYNQDESKVQPVAADEDNGAAVSSAGGAANGAEPQPEELPPKPKGCDKCGKKFGLTGGFACRCGGTFCAFHRYSDRHDCSFDYRELGASEIRRDNPVIVPEKLRKL</sequence>
<feature type="compositionally biased region" description="Low complexity" evidence="5">
    <location>
        <begin position="85"/>
        <end position="100"/>
    </location>
</feature>
<dbReference type="GeneID" id="117578225"/>
<dbReference type="PROSITE" id="PS51039">
    <property type="entry name" value="ZF_AN1"/>
    <property type="match status" value="1"/>
</dbReference>
<evidence type="ECO:0000256" key="5">
    <source>
        <dbReference type="SAM" id="MobiDB-lite"/>
    </source>
</evidence>
<dbReference type="InterPro" id="IPR050652">
    <property type="entry name" value="AN1_A20_ZnFinger"/>
</dbReference>
<organism evidence="7 8">
    <name type="scientific">Drosophila albomicans</name>
    <name type="common">Fruit fly</name>
    <dbReference type="NCBI Taxonomy" id="7291"/>
    <lineage>
        <taxon>Eukaryota</taxon>
        <taxon>Metazoa</taxon>
        <taxon>Ecdysozoa</taxon>
        <taxon>Arthropoda</taxon>
        <taxon>Hexapoda</taxon>
        <taxon>Insecta</taxon>
        <taxon>Pterygota</taxon>
        <taxon>Neoptera</taxon>
        <taxon>Endopterygota</taxon>
        <taxon>Diptera</taxon>
        <taxon>Brachycera</taxon>
        <taxon>Muscomorpha</taxon>
        <taxon>Ephydroidea</taxon>
        <taxon>Drosophilidae</taxon>
        <taxon>Drosophila</taxon>
    </lineage>
</organism>
<evidence type="ECO:0000256" key="1">
    <source>
        <dbReference type="ARBA" id="ARBA00022723"/>
    </source>
</evidence>
<dbReference type="Proteomes" id="UP000515160">
    <property type="component" value="Chromosome X"/>
</dbReference>
<evidence type="ECO:0000256" key="4">
    <source>
        <dbReference type="PROSITE-ProRule" id="PRU00449"/>
    </source>
</evidence>
<proteinExistence type="predicted"/>
<keyword evidence="3" id="KW-0862">Zinc</keyword>
<dbReference type="GO" id="GO:0008270">
    <property type="term" value="F:zinc ion binding"/>
    <property type="evidence" value="ECO:0007669"/>
    <property type="project" value="UniProtKB-KW"/>
</dbReference>
<evidence type="ECO:0000313" key="7">
    <source>
        <dbReference type="Proteomes" id="UP000515160"/>
    </source>
</evidence>
<evidence type="ECO:0000259" key="6">
    <source>
        <dbReference type="PROSITE" id="PS51039"/>
    </source>
</evidence>
<dbReference type="OrthoDB" id="428577at2759"/>
<name>A0A9C6SPR3_DROAB</name>
<dbReference type="PANTHER" id="PTHR10634">
    <property type="entry name" value="AN1-TYPE ZINC FINGER PROTEIN"/>
    <property type="match status" value="1"/>
</dbReference>
<accession>A0A9C6SPR3</accession>
<dbReference type="Gene3D" id="4.10.1110.10">
    <property type="entry name" value="AN1-like Zinc finger"/>
    <property type="match status" value="1"/>
</dbReference>
<reference evidence="8" key="1">
    <citation type="submission" date="2025-08" db="UniProtKB">
        <authorList>
            <consortium name="RefSeq"/>
        </authorList>
    </citation>
    <scope>IDENTIFICATION</scope>
    <source>
        <strain evidence="8">15112-1751.03</strain>
        <tissue evidence="8">Whole Adult</tissue>
    </source>
</reference>
<dbReference type="Pfam" id="PF01428">
    <property type="entry name" value="zf-AN1"/>
    <property type="match status" value="1"/>
</dbReference>
<evidence type="ECO:0000256" key="2">
    <source>
        <dbReference type="ARBA" id="ARBA00022771"/>
    </source>
</evidence>
<dbReference type="PANTHER" id="PTHR10634:SF149">
    <property type="entry name" value="AN1-TYPE DOMAIN-CONTAINING PROTEIN-RELATED"/>
    <property type="match status" value="1"/>
</dbReference>
<feature type="region of interest" description="Disordered" evidence="5">
    <location>
        <begin position="65"/>
        <end position="109"/>
    </location>
</feature>
<keyword evidence="7" id="KW-1185">Reference proteome</keyword>
<dbReference type="InterPro" id="IPR035896">
    <property type="entry name" value="AN1-like_Znf"/>
</dbReference>
<dbReference type="SMART" id="SM00154">
    <property type="entry name" value="ZnF_AN1"/>
    <property type="match status" value="1"/>
</dbReference>
<evidence type="ECO:0000256" key="3">
    <source>
        <dbReference type="ARBA" id="ARBA00022833"/>
    </source>
</evidence>
<dbReference type="SUPFAM" id="SSF118310">
    <property type="entry name" value="AN1-like Zinc finger"/>
    <property type="match status" value="1"/>
</dbReference>
<dbReference type="RefSeq" id="XP_051857881.1">
    <property type="nucleotide sequence ID" value="XM_052001921.1"/>
</dbReference>
<feature type="domain" description="AN1-type" evidence="6">
    <location>
        <begin position="106"/>
        <end position="153"/>
    </location>
</feature>